<dbReference type="HAMAP" id="MF_03047">
    <property type="entry name" value="Sgf11"/>
    <property type="match status" value="1"/>
</dbReference>
<dbReference type="InterPro" id="IPR013246">
    <property type="entry name" value="SAGA_su_Sgf11"/>
</dbReference>
<accession>A0A9W4TVF4</accession>
<comment type="function">
    <text evidence="10 11">Functions as component of the transcription regulatory histone acetylation (HAT) complex SAGA. At the promoters, SAGA is required for recruitment of the basal transcription machinery. It influences RNA polymerase II transcriptional activity through different activities such as TBP interaction and promoter selectivity, interaction with transcription activators, and chromatin modification through histone acetylation and deubiquitination. SAGA acetylates nucleosomal histone H3 to some extent (to form H3K9ac, H3K14ac, H3K18ac and H3K23ac). SAGA interacts with DNA via upstream activating sequences (UASs). Involved in transcriptional regulation of a subset of SAGA-regulated genes. Within the SAGA complex, participates in a subcomplex, that specifically deubiquitinates histones H2B.</text>
</comment>
<keyword evidence="4 10" id="KW-0862">Zinc</keyword>
<feature type="zinc finger region" description="SGF11-type" evidence="10">
    <location>
        <begin position="79"/>
        <end position="100"/>
    </location>
</feature>
<evidence type="ECO:0000256" key="9">
    <source>
        <dbReference type="ARBA" id="ARBA00023242"/>
    </source>
</evidence>
<dbReference type="GO" id="GO:0071819">
    <property type="term" value="C:DUBm complex"/>
    <property type="evidence" value="ECO:0007669"/>
    <property type="project" value="UniProtKB-UniRule"/>
</dbReference>
<keyword evidence="9 10" id="KW-0539">Nucleus</keyword>
<dbReference type="GO" id="GO:0006325">
    <property type="term" value="P:chromatin organization"/>
    <property type="evidence" value="ECO:0007669"/>
    <property type="project" value="UniProtKB-KW"/>
</dbReference>
<keyword evidence="6 10" id="KW-0805">Transcription regulation</keyword>
<dbReference type="Gene3D" id="3.30.160.60">
    <property type="entry name" value="Classic Zinc Finger"/>
    <property type="match status" value="1"/>
</dbReference>
<evidence type="ECO:0000256" key="4">
    <source>
        <dbReference type="ARBA" id="ARBA00022833"/>
    </source>
</evidence>
<dbReference type="GO" id="GO:0008270">
    <property type="term" value="F:zinc ion binding"/>
    <property type="evidence" value="ECO:0007669"/>
    <property type="project" value="UniProtKB-UniRule"/>
</dbReference>
<comment type="subcellular location">
    <subcellularLocation>
        <location evidence="1 10 11">Nucleus</location>
    </subcellularLocation>
</comment>
<comment type="domain">
    <text evidence="10">The C-terminal SGF11-type zinc-finger domain together with the C-terminal catalytic domain of UBP8 forms the 'catalytic lobe' of the SAGA deubiquitination module.</text>
</comment>
<evidence type="ECO:0000256" key="10">
    <source>
        <dbReference type="HAMAP-Rule" id="MF_03047"/>
    </source>
</evidence>
<evidence type="ECO:0000256" key="7">
    <source>
        <dbReference type="ARBA" id="ARBA00023159"/>
    </source>
</evidence>
<evidence type="ECO:0000256" key="11">
    <source>
        <dbReference type="RuleBase" id="RU261113"/>
    </source>
</evidence>
<evidence type="ECO:0000256" key="3">
    <source>
        <dbReference type="ARBA" id="ARBA00022771"/>
    </source>
</evidence>
<keyword evidence="7 10" id="KW-0010">Activator</keyword>
<dbReference type="Pfam" id="PF08209">
    <property type="entry name" value="Sgf11"/>
    <property type="match status" value="1"/>
</dbReference>
<name>A0A9W4TVF4_9ASCO</name>
<evidence type="ECO:0000313" key="12">
    <source>
        <dbReference type="EMBL" id="CAI5758135.1"/>
    </source>
</evidence>
<comment type="caution">
    <text evidence="12">The sequence shown here is derived from an EMBL/GenBank/DDBJ whole genome shotgun (WGS) entry which is preliminary data.</text>
</comment>
<evidence type="ECO:0000313" key="13">
    <source>
        <dbReference type="Proteomes" id="UP001152885"/>
    </source>
</evidence>
<evidence type="ECO:0000256" key="5">
    <source>
        <dbReference type="ARBA" id="ARBA00022853"/>
    </source>
</evidence>
<gene>
    <name evidence="10" type="primary">SGF11</name>
    <name evidence="12" type="ORF">CANVERA_P2648</name>
</gene>
<keyword evidence="5 10" id="KW-0156">Chromatin regulator</keyword>
<protein>
    <recommendedName>
        <fullName evidence="10 11">SAGA-associated factor 11</fullName>
    </recommendedName>
</protein>
<dbReference type="GO" id="GO:0000124">
    <property type="term" value="C:SAGA complex"/>
    <property type="evidence" value="ECO:0007669"/>
    <property type="project" value="UniProtKB-UniRule"/>
</dbReference>
<comment type="subunit">
    <text evidence="10 11">Component of the 1.8 MDa SAGA transcription coactivator-HAT complex. SAGA is built of 5 distinct domains with specialized functions. Within the SAGA complex, SUS1, SGF11, SGF73 and UBP8 form an additional subcomplex of SAGA called the DUB module (deubiquitination module). Interacts directly with SGF73, SUS1 and UBP8.</text>
</comment>
<dbReference type="GO" id="GO:0003713">
    <property type="term" value="F:transcription coactivator activity"/>
    <property type="evidence" value="ECO:0007669"/>
    <property type="project" value="UniProtKB-UniRule"/>
</dbReference>
<keyword evidence="2 10" id="KW-0479">Metal-binding</keyword>
<dbReference type="EMBL" id="CANTUO010000002">
    <property type="protein sequence ID" value="CAI5758135.1"/>
    <property type="molecule type" value="Genomic_DNA"/>
</dbReference>
<keyword evidence="3 10" id="KW-0863">Zinc-finger</keyword>
<evidence type="ECO:0000256" key="2">
    <source>
        <dbReference type="ARBA" id="ARBA00022723"/>
    </source>
</evidence>
<proteinExistence type="inferred from homology"/>
<reference evidence="12" key="1">
    <citation type="submission" date="2022-12" db="EMBL/GenBank/DDBJ databases">
        <authorList>
            <person name="Brejova B."/>
        </authorList>
    </citation>
    <scope>NUCLEOTIDE SEQUENCE</scope>
</reference>
<comment type="domain">
    <text evidence="10">The long N-terminal helix forms part of the 'assembly lobe' of the SAGA deubiquitination module.</text>
</comment>
<evidence type="ECO:0000256" key="8">
    <source>
        <dbReference type="ARBA" id="ARBA00023163"/>
    </source>
</evidence>
<comment type="similarity">
    <text evidence="10 11">Belongs to the SGF11 family.</text>
</comment>
<keyword evidence="13" id="KW-1185">Reference proteome</keyword>
<evidence type="ECO:0000256" key="6">
    <source>
        <dbReference type="ARBA" id="ARBA00023015"/>
    </source>
</evidence>
<keyword evidence="8 10" id="KW-0804">Transcription</keyword>
<organism evidence="12 13">
    <name type="scientific">Candida verbasci</name>
    <dbReference type="NCBI Taxonomy" id="1227364"/>
    <lineage>
        <taxon>Eukaryota</taxon>
        <taxon>Fungi</taxon>
        <taxon>Dikarya</taxon>
        <taxon>Ascomycota</taxon>
        <taxon>Saccharomycotina</taxon>
        <taxon>Pichiomycetes</taxon>
        <taxon>Debaryomycetaceae</taxon>
        <taxon>Candida/Lodderomyces clade</taxon>
        <taxon>Candida</taxon>
    </lineage>
</organism>
<evidence type="ECO:0000256" key="1">
    <source>
        <dbReference type="ARBA" id="ARBA00004123"/>
    </source>
</evidence>
<sequence length="106" mass="12132">MTESGITYDNLAASLLNDMINNIIKNEVLLNLSNHLSIEKQIGDNKENNNFKFQETDSSKDIYGQDKMKLKTVESGRYFSCENCGRKIAGGRFAQHINKCLERKRK</sequence>
<dbReference type="AlphaFoldDB" id="A0A9W4TVF4"/>
<dbReference type="OrthoDB" id="21557at2759"/>
<dbReference type="Proteomes" id="UP001152885">
    <property type="component" value="Unassembled WGS sequence"/>
</dbReference>